<sequence length="235" mass="26427">MVVHAYHSNIIQDFVCVYLRSMTQYVRSDYGMADGKEEPTIMFEDEAYSAQDLHHPQIAENWRDFQIWNAGENSVWQSASSGVATRLKVDRVRRGRRYLNLDLDLARASGVYGSPGPYLFSLRRCGAVVSALYPPPWRLGVRGVSDPIQIGLRRFPLSKHASVLPFPGGVGLKYSNGVYRISGSVAHVVISQVSHRSATFRVEEPSSCSKRWSEWAFVVLCEYPELQISIPVSES</sequence>
<evidence type="ECO:0000313" key="1">
    <source>
        <dbReference type="EnsemblPlants" id="Bo9g074390.1"/>
    </source>
</evidence>
<name>A0A0D3E7S5_BRAOL</name>
<dbReference type="Gramene" id="Bo9g074390.1">
    <property type="protein sequence ID" value="Bo9g074390.1"/>
    <property type="gene ID" value="Bo9g074390"/>
</dbReference>
<reference evidence="1" key="2">
    <citation type="submission" date="2015-03" db="UniProtKB">
        <authorList>
            <consortium name="EnsemblPlants"/>
        </authorList>
    </citation>
    <scope>IDENTIFICATION</scope>
</reference>
<evidence type="ECO:0000313" key="2">
    <source>
        <dbReference type="Proteomes" id="UP000032141"/>
    </source>
</evidence>
<dbReference type="HOGENOM" id="CLU_1181660_0_0_1"/>
<dbReference type="EnsemblPlants" id="Bo9g074390.1">
    <property type="protein sequence ID" value="Bo9g074390.1"/>
    <property type="gene ID" value="Bo9g074390"/>
</dbReference>
<accession>A0A0D3E7S5</accession>
<organism evidence="1 2">
    <name type="scientific">Brassica oleracea var. oleracea</name>
    <dbReference type="NCBI Taxonomy" id="109376"/>
    <lineage>
        <taxon>Eukaryota</taxon>
        <taxon>Viridiplantae</taxon>
        <taxon>Streptophyta</taxon>
        <taxon>Embryophyta</taxon>
        <taxon>Tracheophyta</taxon>
        <taxon>Spermatophyta</taxon>
        <taxon>Magnoliopsida</taxon>
        <taxon>eudicotyledons</taxon>
        <taxon>Gunneridae</taxon>
        <taxon>Pentapetalae</taxon>
        <taxon>rosids</taxon>
        <taxon>malvids</taxon>
        <taxon>Brassicales</taxon>
        <taxon>Brassicaceae</taxon>
        <taxon>Brassiceae</taxon>
        <taxon>Brassica</taxon>
    </lineage>
</organism>
<dbReference type="Proteomes" id="UP000032141">
    <property type="component" value="Chromosome C9"/>
</dbReference>
<keyword evidence="2" id="KW-1185">Reference proteome</keyword>
<reference evidence="1 2" key="1">
    <citation type="journal article" date="2014" name="Genome Biol.">
        <title>Transcriptome and methylome profiling reveals relics of genome dominance in the mesopolyploid Brassica oleracea.</title>
        <authorList>
            <person name="Parkin I.A."/>
            <person name="Koh C."/>
            <person name="Tang H."/>
            <person name="Robinson S.J."/>
            <person name="Kagale S."/>
            <person name="Clarke W.E."/>
            <person name="Town C.D."/>
            <person name="Nixon J."/>
            <person name="Krishnakumar V."/>
            <person name="Bidwell S.L."/>
            <person name="Denoeud F."/>
            <person name="Belcram H."/>
            <person name="Links M.G."/>
            <person name="Just J."/>
            <person name="Clarke C."/>
            <person name="Bender T."/>
            <person name="Huebert T."/>
            <person name="Mason A.S."/>
            <person name="Pires J.C."/>
            <person name="Barker G."/>
            <person name="Moore J."/>
            <person name="Walley P.G."/>
            <person name="Manoli S."/>
            <person name="Batley J."/>
            <person name="Edwards D."/>
            <person name="Nelson M.N."/>
            <person name="Wang X."/>
            <person name="Paterson A.H."/>
            <person name="King G."/>
            <person name="Bancroft I."/>
            <person name="Chalhoub B."/>
            <person name="Sharpe A.G."/>
        </authorList>
    </citation>
    <scope>NUCLEOTIDE SEQUENCE</scope>
    <source>
        <strain evidence="1 2">cv. TO1000</strain>
    </source>
</reference>
<dbReference type="AlphaFoldDB" id="A0A0D3E7S5"/>
<protein>
    <submittedName>
        <fullName evidence="1">Uncharacterized protein</fullName>
    </submittedName>
</protein>
<proteinExistence type="predicted"/>